<organism evidence="2 3">
    <name type="scientific">Smittium culicis</name>
    <dbReference type="NCBI Taxonomy" id="133412"/>
    <lineage>
        <taxon>Eukaryota</taxon>
        <taxon>Fungi</taxon>
        <taxon>Fungi incertae sedis</taxon>
        <taxon>Zoopagomycota</taxon>
        <taxon>Kickxellomycotina</taxon>
        <taxon>Harpellomycetes</taxon>
        <taxon>Harpellales</taxon>
        <taxon>Legeriomycetaceae</taxon>
        <taxon>Smittium</taxon>
    </lineage>
</organism>
<dbReference type="EMBL" id="LSSN01005666">
    <property type="protein sequence ID" value="OMJ08843.1"/>
    <property type="molecule type" value="Genomic_DNA"/>
</dbReference>
<feature type="transmembrane region" description="Helical" evidence="1">
    <location>
        <begin position="34"/>
        <end position="55"/>
    </location>
</feature>
<gene>
    <name evidence="2" type="ORF">AYI70_g11286</name>
</gene>
<keyword evidence="1" id="KW-1133">Transmembrane helix</keyword>
<evidence type="ECO:0000313" key="2">
    <source>
        <dbReference type="EMBL" id="OMJ08843.1"/>
    </source>
</evidence>
<evidence type="ECO:0000256" key="1">
    <source>
        <dbReference type="SAM" id="Phobius"/>
    </source>
</evidence>
<evidence type="ECO:0000313" key="3">
    <source>
        <dbReference type="Proteomes" id="UP000187283"/>
    </source>
</evidence>
<dbReference type="Proteomes" id="UP000187283">
    <property type="component" value="Unassembled WGS sequence"/>
</dbReference>
<comment type="caution">
    <text evidence="2">The sequence shown here is derived from an EMBL/GenBank/DDBJ whole genome shotgun (WGS) entry which is preliminary data.</text>
</comment>
<proteinExistence type="predicted"/>
<keyword evidence="1" id="KW-0812">Transmembrane</keyword>
<protein>
    <submittedName>
        <fullName evidence="2">Uncharacterized protein</fullName>
    </submittedName>
</protein>
<keyword evidence="3" id="KW-1185">Reference proteome</keyword>
<keyword evidence="1" id="KW-0472">Membrane</keyword>
<name>A0A1R1X2H9_9FUNG</name>
<accession>A0A1R1X2H9</accession>
<reference evidence="2 3" key="1">
    <citation type="submission" date="2017-01" db="EMBL/GenBank/DDBJ databases">
        <authorList>
            <person name="Mah S.A."/>
            <person name="Swanson W.J."/>
            <person name="Moy G.W."/>
            <person name="Vacquier V.D."/>
        </authorList>
    </citation>
    <scope>NUCLEOTIDE SEQUENCE [LARGE SCALE GENOMIC DNA]</scope>
    <source>
        <strain evidence="2 3">GSMNP</strain>
    </source>
</reference>
<sequence>MAKNQRIFFGLLIVAPFAAPYTSLRKSNNDITPLLLPVPSLHILLLSLISLHAIYTPITKSISILPLALSAPNSLKYTYHLSEH</sequence>
<dbReference type="AlphaFoldDB" id="A0A1R1X2H9"/>